<dbReference type="Proteomes" id="UP000254920">
    <property type="component" value="Unassembled WGS sequence"/>
</dbReference>
<name>A0A381DHE9_9BACT</name>
<dbReference type="AlphaFoldDB" id="A0A381DHE9"/>
<proteinExistence type="predicted"/>
<keyword evidence="1" id="KW-0548">Nucleotidyltransferase</keyword>
<evidence type="ECO:0000313" key="2">
    <source>
        <dbReference type="Proteomes" id="UP000254920"/>
    </source>
</evidence>
<dbReference type="GO" id="GO:0004654">
    <property type="term" value="F:polyribonucleotide nucleotidyltransferase activity"/>
    <property type="evidence" value="ECO:0007669"/>
    <property type="project" value="UniProtKB-EC"/>
</dbReference>
<gene>
    <name evidence="1" type="primary">pnp_1</name>
    <name evidence="1" type="ORF">NCTC12475_00210</name>
</gene>
<accession>A0A381DHE9</accession>
<keyword evidence="1" id="KW-0808">Transferase</keyword>
<reference evidence="1 2" key="1">
    <citation type="submission" date="2018-06" db="EMBL/GenBank/DDBJ databases">
        <authorList>
            <consortium name="Pathogen Informatics"/>
            <person name="Doyle S."/>
        </authorList>
    </citation>
    <scope>NUCLEOTIDE SEQUENCE [LARGE SCALE GENOMIC DNA]</scope>
    <source>
        <strain evidence="1 2">NCTC12475</strain>
    </source>
</reference>
<dbReference type="EC" id="2.7.7.8" evidence="1"/>
<organism evidence="1 2">
    <name type="scientific">Campylobacter sputorum subsp. sputorum</name>
    <dbReference type="NCBI Taxonomy" id="32024"/>
    <lineage>
        <taxon>Bacteria</taxon>
        <taxon>Pseudomonadati</taxon>
        <taxon>Campylobacterota</taxon>
        <taxon>Epsilonproteobacteria</taxon>
        <taxon>Campylobacterales</taxon>
        <taxon>Campylobacteraceae</taxon>
        <taxon>Campylobacter</taxon>
    </lineage>
</organism>
<evidence type="ECO:0000313" key="1">
    <source>
        <dbReference type="EMBL" id="SUX09814.1"/>
    </source>
</evidence>
<protein>
    <submittedName>
        <fullName evidence="1">Polyribonucleotide nucleotidyltransferase</fullName>
        <ecNumber evidence="1">2.7.7.8</ecNumber>
    </submittedName>
</protein>
<keyword evidence="2" id="KW-1185">Reference proteome</keyword>
<dbReference type="EMBL" id="UFVD01000001">
    <property type="protein sequence ID" value="SUX09814.1"/>
    <property type="molecule type" value="Genomic_DNA"/>
</dbReference>
<sequence>MCLIIISFNQNISKNLSLDDYMRLNKQDKAKAYDRFVSPLSGYTRDEKPEISIWGKLMGFDKNFTTKQIRELKDFIDSSKVLGIDLKFPVSLDKATLDKNGQIVSKPYYVDEFMQKFNSISLKKLLVGETSLEIFDKNLSIDELAIYALKERFNLVLSKDDAKNAISILDKLKEETQEYNPKEESKTNFKPIEAVSIKEALKDEATSELRELYKIIKQEFDNGKETFDILEKIAKIRINKLA</sequence>